<dbReference type="PROSITE" id="PS50885">
    <property type="entry name" value="HAMP"/>
    <property type="match status" value="1"/>
</dbReference>
<sequence>MLVLLSAAGAFVYWRVEYALDRGLDTELTQAGAVVAPLVAPSGRVTSTAAADATGTGWQVLDARGRVLDSGGTAPDTPLVPASDLAGVGPGGVTEDMGALLPVAAKPYRVRITPLAGGSRFLVLGVRRDHRDEALRELLLQLALAGLGALAVAALVGDLLARAALRPVETYRRRADEIAGGGERLRLDVPAGRDAEVTRLGHTLNDMLDALERSLEHERRFVNDASHELRTPLTLLSARLQLARRRTRTVAEHETTLDELAVDVARLTDLATQLLALGAPASGEPVGSDVARVVRDVVARRRATVPDGAPGTDLPAGDAPSSLAPQEVERIVTNLLDNAALHGAAPVLVRVRVVAPAWTVVEVRDGGPGMSGELLTTATGRFTRSAEARSRPGAGLGLALVDQLVRQADGELRLCSGGEHRTHGRAVPEVACEHGAATTVTVVLPQSGQE</sequence>
<dbReference type="Proteomes" id="UP000523955">
    <property type="component" value="Unassembled WGS sequence"/>
</dbReference>
<comment type="caution">
    <text evidence="13">The sequence shown here is derived from an EMBL/GenBank/DDBJ whole genome shotgun (WGS) entry which is preliminary data.</text>
</comment>
<dbReference type="InterPro" id="IPR004358">
    <property type="entry name" value="Sig_transdc_His_kin-like_C"/>
</dbReference>
<dbReference type="InterPro" id="IPR036890">
    <property type="entry name" value="HATPase_C_sf"/>
</dbReference>
<dbReference type="InterPro" id="IPR003660">
    <property type="entry name" value="HAMP_dom"/>
</dbReference>
<evidence type="ECO:0000256" key="6">
    <source>
        <dbReference type="ARBA" id="ARBA00022692"/>
    </source>
</evidence>
<evidence type="ECO:0000256" key="3">
    <source>
        <dbReference type="ARBA" id="ARBA00012438"/>
    </source>
</evidence>
<evidence type="ECO:0000256" key="4">
    <source>
        <dbReference type="ARBA" id="ARBA00022553"/>
    </source>
</evidence>
<dbReference type="InterPro" id="IPR005467">
    <property type="entry name" value="His_kinase_dom"/>
</dbReference>
<proteinExistence type="predicted"/>
<dbReference type="PROSITE" id="PS50109">
    <property type="entry name" value="HIS_KIN"/>
    <property type="match status" value="1"/>
</dbReference>
<feature type="domain" description="Histidine kinase" evidence="11">
    <location>
        <begin position="224"/>
        <end position="448"/>
    </location>
</feature>
<dbReference type="InterPro" id="IPR036097">
    <property type="entry name" value="HisK_dim/P_sf"/>
</dbReference>
<keyword evidence="6" id="KW-0812">Transmembrane</keyword>
<evidence type="ECO:0000259" key="11">
    <source>
        <dbReference type="PROSITE" id="PS50109"/>
    </source>
</evidence>
<dbReference type="SMART" id="SM00387">
    <property type="entry name" value="HATPase_c"/>
    <property type="match status" value="1"/>
</dbReference>
<feature type="domain" description="HAMP" evidence="12">
    <location>
        <begin position="162"/>
        <end position="216"/>
    </location>
</feature>
<comment type="subcellular location">
    <subcellularLocation>
        <location evidence="2">Cell membrane</location>
    </subcellularLocation>
</comment>
<reference evidence="13 14" key="1">
    <citation type="submission" date="2020-08" db="EMBL/GenBank/DDBJ databases">
        <authorList>
            <person name="Seo M.-J."/>
        </authorList>
    </citation>
    <scope>NUCLEOTIDE SEQUENCE [LARGE SCALE GENOMIC DNA]</scope>
    <source>
        <strain evidence="13 14">KIGAM211</strain>
    </source>
</reference>
<dbReference type="GO" id="GO:0000155">
    <property type="term" value="F:phosphorelay sensor kinase activity"/>
    <property type="evidence" value="ECO:0007669"/>
    <property type="project" value="InterPro"/>
</dbReference>
<gene>
    <name evidence="13" type="ORF">H5V45_00415</name>
</gene>
<dbReference type="CDD" id="cd00082">
    <property type="entry name" value="HisKA"/>
    <property type="match status" value="1"/>
</dbReference>
<dbReference type="PRINTS" id="PR00344">
    <property type="entry name" value="BCTRLSENSOR"/>
</dbReference>
<dbReference type="InterPro" id="IPR003661">
    <property type="entry name" value="HisK_dim/P_dom"/>
</dbReference>
<comment type="catalytic activity">
    <reaction evidence="1">
        <text>ATP + protein L-histidine = ADP + protein N-phospho-L-histidine.</text>
        <dbReference type="EC" id="2.7.13.3"/>
    </reaction>
</comment>
<keyword evidence="9" id="KW-0902">Two-component regulatory system</keyword>
<evidence type="ECO:0000256" key="10">
    <source>
        <dbReference type="ARBA" id="ARBA00023136"/>
    </source>
</evidence>
<keyword evidence="8" id="KW-1133">Transmembrane helix</keyword>
<evidence type="ECO:0000256" key="9">
    <source>
        <dbReference type="ARBA" id="ARBA00023012"/>
    </source>
</evidence>
<dbReference type="EMBL" id="JACKXE010000001">
    <property type="protein sequence ID" value="MBB6625769.1"/>
    <property type="molecule type" value="Genomic_DNA"/>
</dbReference>
<evidence type="ECO:0000256" key="2">
    <source>
        <dbReference type="ARBA" id="ARBA00004236"/>
    </source>
</evidence>
<keyword evidence="5" id="KW-0808">Transferase</keyword>
<dbReference type="Gene3D" id="6.10.340.10">
    <property type="match status" value="1"/>
</dbReference>
<evidence type="ECO:0000313" key="13">
    <source>
        <dbReference type="EMBL" id="MBB6625769.1"/>
    </source>
</evidence>
<dbReference type="Gene3D" id="1.10.287.130">
    <property type="match status" value="1"/>
</dbReference>
<dbReference type="InterPro" id="IPR050428">
    <property type="entry name" value="TCS_sensor_his_kinase"/>
</dbReference>
<name>A0A7X0V8M6_9ACTN</name>
<evidence type="ECO:0000256" key="1">
    <source>
        <dbReference type="ARBA" id="ARBA00000085"/>
    </source>
</evidence>
<dbReference type="Pfam" id="PF02518">
    <property type="entry name" value="HATPase_c"/>
    <property type="match status" value="1"/>
</dbReference>
<dbReference type="AlphaFoldDB" id="A0A7X0V8M6"/>
<evidence type="ECO:0000313" key="14">
    <source>
        <dbReference type="Proteomes" id="UP000523955"/>
    </source>
</evidence>
<dbReference type="Gene3D" id="3.30.565.10">
    <property type="entry name" value="Histidine kinase-like ATPase, C-terminal domain"/>
    <property type="match status" value="1"/>
</dbReference>
<evidence type="ECO:0000256" key="5">
    <source>
        <dbReference type="ARBA" id="ARBA00022679"/>
    </source>
</evidence>
<dbReference type="Pfam" id="PF00512">
    <property type="entry name" value="HisKA"/>
    <property type="match status" value="1"/>
</dbReference>
<keyword evidence="10" id="KW-0472">Membrane</keyword>
<evidence type="ECO:0000256" key="8">
    <source>
        <dbReference type="ARBA" id="ARBA00022989"/>
    </source>
</evidence>
<dbReference type="PANTHER" id="PTHR45436:SF5">
    <property type="entry name" value="SENSOR HISTIDINE KINASE TRCS"/>
    <property type="match status" value="1"/>
</dbReference>
<evidence type="ECO:0000256" key="7">
    <source>
        <dbReference type="ARBA" id="ARBA00022777"/>
    </source>
</evidence>
<accession>A0A7X0V8M6</accession>
<keyword evidence="4" id="KW-0597">Phosphoprotein</keyword>
<dbReference type="SUPFAM" id="SSF55874">
    <property type="entry name" value="ATPase domain of HSP90 chaperone/DNA topoisomerase II/histidine kinase"/>
    <property type="match status" value="1"/>
</dbReference>
<dbReference type="SUPFAM" id="SSF47384">
    <property type="entry name" value="Homodimeric domain of signal transducing histidine kinase"/>
    <property type="match status" value="1"/>
</dbReference>
<dbReference type="CDD" id="cd00075">
    <property type="entry name" value="HATPase"/>
    <property type="match status" value="1"/>
</dbReference>
<dbReference type="EC" id="2.7.13.3" evidence="3"/>
<evidence type="ECO:0000259" key="12">
    <source>
        <dbReference type="PROSITE" id="PS50885"/>
    </source>
</evidence>
<dbReference type="SMART" id="SM00304">
    <property type="entry name" value="HAMP"/>
    <property type="match status" value="1"/>
</dbReference>
<keyword evidence="14" id="KW-1185">Reference proteome</keyword>
<keyword evidence="7 13" id="KW-0418">Kinase</keyword>
<dbReference type="Pfam" id="PF00672">
    <property type="entry name" value="HAMP"/>
    <property type="match status" value="1"/>
</dbReference>
<organism evidence="13 14">
    <name type="scientific">Nocardioides luti</name>
    <dbReference type="NCBI Taxonomy" id="2761101"/>
    <lineage>
        <taxon>Bacteria</taxon>
        <taxon>Bacillati</taxon>
        <taxon>Actinomycetota</taxon>
        <taxon>Actinomycetes</taxon>
        <taxon>Propionibacteriales</taxon>
        <taxon>Nocardioidaceae</taxon>
        <taxon>Nocardioides</taxon>
    </lineage>
</organism>
<dbReference type="InterPro" id="IPR003594">
    <property type="entry name" value="HATPase_dom"/>
</dbReference>
<dbReference type="PANTHER" id="PTHR45436">
    <property type="entry name" value="SENSOR HISTIDINE KINASE YKOH"/>
    <property type="match status" value="1"/>
</dbReference>
<dbReference type="SMART" id="SM00388">
    <property type="entry name" value="HisKA"/>
    <property type="match status" value="1"/>
</dbReference>
<protein>
    <recommendedName>
        <fullName evidence="3">histidine kinase</fullName>
        <ecNumber evidence="3">2.7.13.3</ecNumber>
    </recommendedName>
</protein>
<dbReference type="GO" id="GO:0005886">
    <property type="term" value="C:plasma membrane"/>
    <property type="evidence" value="ECO:0007669"/>
    <property type="project" value="UniProtKB-SubCell"/>
</dbReference>